<proteinExistence type="predicted"/>
<dbReference type="RefSeq" id="WP_092463503.1">
    <property type="nucleotide sequence ID" value="NZ_BJEE01000003.1"/>
</dbReference>
<sequence length="278" mass="30792">MGIKLITIDIDDTLVNSDKEITPRVKKALQEATAQGAKVVLATGRPLSGVKDYLIELGLNDSTDQFAITYNGSVVQNTTGEQLGGHELTLADYKKFKAIADEYDSYFQIESLDYAITANKIINRHVNGENNMVQMPLHIKEVDEMTTDEHYVKFMFIDETDKIDQLVANMPQELKDDYYIVQSTPNFLEVMHKESTKGNGLAILANKLDIDISNTMALGDQHNDLTMIKQAGLGVAMGNAVDEIKDNADFITTSQNEDGVGLAVEKWVLNKNVSELAN</sequence>
<dbReference type="STRING" id="1505725.GA0061074_11338"/>
<name>A0A1C4BNK9_9LACO</name>
<evidence type="ECO:0000313" key="1">
    <source>
        <dbReference type="EMBL" id="SCC08496.1"/>
    </source>
</evidence>
<dbReference type="InterPro" id="IPR006379">
    <property type="entry name" value="HAD-SF_hydro_IIB"/>
</dbReference>
<dbReference type="Gene3D" id="3.30.1240.10">
    <property type="match status" value="1"/>
</dbReference>
<evidence type="ECO:0008006" key="3">
    <source>
        <dbReference type="Google" id="ProtNLM"/>
    </source>
</evidence>
<dbReference type="EMBL" id="FMAO01000013">
    <property type="protein sequence ID" value="SCC08496.1"/>
    <property type="molecule type" value="Genomic_DNA"/>
</dbReference>
<dbReference type="GO" id="GO:0016791">
    <property type="term" value="F:phosphatase activity"/>
    <property type="evidence" value="ECO:0007669"/>
    <property type="project" value="TreeGrafter"/>
</dbReference>
<dbReference type="NCBIfam" id="TIGR00099">
    <property type="entry name" value="Cof-subfamily"/>
    <property type="match status" value="1"/>
</dbReference>
<dbReference type="Pfam" id="PF08282">
    <property type="entry name" value="Hydrolase_3"/>
    <property type="match status" value="1"/>
</dbReference>
<dbReference type="CDD" id="cd07516">
    <property type="entry name" value="HAD_Pase"/>
    <property type="match status" value="1"/>
</dbReference>
<dbReference type="InterPro" id="IPR023214">
    <property type="entry name" value="HAD_sf"/>
</dbReference>
<dbReference type="PANTHER" id="PTHR10000">
    <property type="entry name" value="PHOSPHOSERINE PHOSPHATASE"/>
    <property type="match status" value="1"/>
</dbReference>
<dbReference type="OrthoDB" id="9790031at2"/>
<dbReference type="GO" id="GO:0005829">
    <property type="term" value="C:cytosol"/>
    <property type="evidence" value="ECO:0007669"/>
    <property type="project" value="TreeGrafter"/>
</dbReference>
<dbReference type="AlphaFoldDB" id="A0A1C4BNK9"/>
<organism evidence="1 2">
    <name type="scientific">Weissella bombi</name>
    <dbReference type="NCBI Taxonomy" id="1505725"/>
    <lineage>
        <taxon>Bacteria</taxon>
        <taxon>Bacillati</taxon>
        <taxon>Bacillota</taxon>
        <taxon>Bacilli</taxon>
        <taxon>Lactobacillales</taxon>
        <taxon>Lactobacillaceae</taxon>
        <taxon>Weissella</taxon>
    </lineage>
</organism>
<reference evidence="2" key="1">
    <citation type="submission" date="2016-08" db="EMBL/GenBank/DDBJ databases">
        <authorList>
            <person name="Varghese N."/>
            <person name="Submissions Spin"/>
        </authorList>
    </citation>
    <scope>NUCLEOTIDE SEQUENCE [LARGE SCALE GENOMIC DNA]</scope>
    <source>
        <strain evidence="2">R-53094</strain>
    </source>
</reference>
<dbReference type="SFLD" id="SFLDS00003">
    <property type="entry name" value="Haloacid_Dehalogenase"/>
    <property type="match status" value="1"/>
</dbReference>
<keyword evidence="2" id="KW-1185">Reference proteome</keyword>
<evidence type="ECO:0000313" key="2">
    <source>
        <dbReference type="Proteomes" id="UP000199268"/>
    </source>
</evidence>
<dbReference type="SFLD" id="SFLDG01140">
    <property type="entry name" value="C2.B:_Phosphomannomutase_and_P"/>
    <property type="match status" value="1"/>
</dbReference>
<dbReference type="NCBIfam" id="TIGR01484">
    <property type="entry name" value="HAD-SF-IIB"/>
    <property type="match status" value="1"/>
</dbReference>
<dbReference type="SUPFAM" id="SSF56784">
    <property type="entry name" value="HAD-like"/>
    <property type="match status" value="1"/>
</dbReference>
<gene>
    <name evidence="1" type="ORF">GA0061074_11338</name>
</gene>
<dbReference type="PANTHER" id="PTHR10000:SF8">
    <property type="entry name" value="HAD SUPERFAMILY HYDROLASE-LIKE, TYPE 3"/>
    <property type="match status" value="1"/>
</dbReference>
<dbReference type="Gene3D" id="3.40.50.1000">
    <property type="entry name" value="HAD superfamily/HAD-like"/>
    <property type="match status" value="1"/>
</dbReference>
<dbReference type="GO" id="GO:0000287">
    <property type="term" value="F:magnesium ion binding"/>
    <property type="evidence" value="ECO:0007669"/>
    <property type="project" value="TreeGrafter"/>
</dbReference>
<dbReference type="InterPro" id="IPR000150">
    <property type="entry name" value="Cof"/>
</dbReference>
<protein>
    <recommendedName>
        <fullName evidence="3">Sugar-phosphatase</fullName>
    </recommendedName>
</protein>
<dbReference type="InterPro" id="IPR036412">
    <property type="entry name" value="HAD-like_sf"/>
</dbReference>
<accession>A0A1C4BNK9</accession>
<dbReference type="PROSITE" id="PS01229">
    <property type="entry name" value="COF_2"/>
    <property type="match status" value="1"/>
</dbReference>
<dbReference type="SFLD" id="SFLDG01144">
    <property type="entry name" value="C2.B.4:_PGP_Like"/>
    <property type="match status" value="1"/>
</dbReference>
<dbReference type="Proteomes" id="UP000199268">
    <property type="component" value="Unassembled WGS sequence"/>
</dbReference>
<dbReference type="NCBIfam" id="NF007806">
    <property type="entry name" value="PRK10513.1"/>
    <property type="match status" value="1"/>
</dbReference>